<evidence type="ECO:0000313" key="2">
    <source>
        <dbReference type="RefSeq" id="XP_027199406.1"/>
    </source>
</evidence>
<dbReference type="OMA" id="MISINCV"/>
<protein>
    <submittedName>
        <fullName evidence="2">Uncharacterized protein LOC113793556</fullName>
    </submittedName>
</protein>
<proteinExistence type="predicted"/>
<keyword evidence="1" id="KW-1185">Reference proteome</keyword>
<dbReference type="OrthoDB" id="7487983at2759"/>
<dbReference type="AlphaFoldDB" id="A0A6P6Y2V8"/>
<dbReference type="KEGG" id="dpte:113793556"/>
<dbReference type="Proteomes" id="UP000515146">
    <property type="component" value="Unplaced"/>
</dbReference>
<gene>
    <name evidence="2" type="primary">LOC113793556</name>
</gene>
<sequence length="604" mass="69647">MSNYLDLDKWLSNHLNIKDDSGGDADHFETLSIDKYSVKIHQSSRTLLDKISFIENDFTLIYPIVVRNDNWRDDSQVRIRVAETLMAKLSQLKPMAKVAEISSIDNLKFQQRLQALNVILKKAETQNQKLPKVCHYRVINCTKISILACFYDVLVEIMHGTPFILRTDLYSTIPVALLREMFIESGGPASVFGHLIDFKITNQGQIGTYILTETADIHSALDNLFDVYIVSNLSCIKVFAQESLRSTIETIIRQKLKNQYVNNSLFAENEPFSINSKAFLNFDAICVDYHDQGIGFHYYRFADESINMINRFKGSSFVSIWSSEDIGIGHKIARQIQTTRNVSINCCPLNLQKLLQSWSLELLPHESYHRYAQATKSKVMLNKSWSTLKNRSQLLMESLDAVPYDGSIKIELLRFNIECYSTSRGLNHSFQEYEDYVAASLIQLNYKMPLGNIIIHLDKKNESIEEYVSTLNMLSIFCFNLLLDGNVLTLIAPTNTLNDWQPIVLHFNSNPLTKGILQTIEYDEKNDTSGLTKWWSEIVNEKCQDGLLLLLDDKKRIESLFINQKRFFANNKDGWKWLIKWIRCRYQCSITVALQEYNMSKMVA</sequence>
<reference evidence="2" key="1">
    <citation type="submission" date="2025-08" db="UniProtKB">
        <authorList>
            <consortium name="RefSeq"/>
        </authorList>
    </citation>
    <scope>IDENTIFICATION</scope>
    <source>
        <strain evidence="2">Airmid</strain>
    </source>
</reference>
<accession>A0A6P6Y2V8</accession>
<name>A0A6P6Y2V8_DERPT</name>
<dbReference type="RefSeq" id="XP_027199406.1">
    <property type="nucleotide sequence ID" value="XM_027343605.1"/>
</dbReference>
<evidence type="ECO:0000313" key="1">
    <source>
        <dbReference type="Proteomes" id="UP000515146"/>
    </source>
</evidence>
<dbReference type="InParanoid" id="A0A6P6Y2V8"/>
<organism evidence="1 2">
    <name type="scientific">Dermatophagoides pteronyssinus</name>
    <name type="common">European house dust mite</name>
    <dbReference type="NCBI Taxonomy" id="6956"/>
    <lineage>
        <taxon>Eukaryota</taxon>
        <taxon>Metazoa</taxon>
        <taxon>Ecdysozoa</taxon>
        <taxon>Arthropoda</taxon>
        <taxon>Chelicerata</taxon>
        <taxon>Arachnida</taxon>
        <taxon>Acari</taxon>
        <taxon>Acariformes</taxon>
        <taxon>Sarcoptiformes</taxon>
        <taxon>Astigmata</taxon>
        <taxon>Psoroptidia</taxon>
        <taxon>Analgoidea</taxon>
        <taxon>Pyroglyphidae</taxon>
        <taxon>Dermatophagoidinae</taxon>
        <taxon>Dermatophagoides</taxon>
    </lineage>
</organism>